<protein>
    <recommendedName>
        <fullName evidence="3">CCHC-type domain-containing protein</fullName>
    </recommendedName>
</protein>
<feature type="region of interest" description="Disordered" evidence="2">
    <location>
        <begin position="387"/>
        <end position="418"/>
    </location>
</feature>
<keyword evidence="1" id="KW-0479">Metal-binding</keyword>
<dbReference type="OrthoDB" id="50971at2759"/>
<feature type="domain" description="CCHC-type" evidence="3">
    <location>
        <begin position="357"/>
        <end position="373"/>
    </location>
</feature>
<feature type="compositionally biased region" description="Polar residues" evidence="2">
    <location>
        <begin position="409"/>
        <end position="418"/>
    </location>
</feature>
<dbReference type="AlphaFoldDB" id="A0A9K3KCP8"/>
<sequence>MSGRGNQNRRYNKGHRNGKDGKHHGRGPSNNKRDHKKKTIEDYVFYLGSAKQASDYERTADYVINHIAKEFEYGLDIASALKELQPADKTSWEPKLKYSTATDADQKEAENRQHTMMYQSQLNAYIKRSEMYTANLVKAYALLWERCSQGLKNKIESRKDYAKIMNDPIALLKAIREHALNFQDDKFCMTIIIEALLTLVHTKQKEGESLQDYTRRFRIALEVYKSHTSGDDQAGPSNLRKYISGLTGYDKKDLKIVTEMSGKANDLLMATLYLMNADQSKYGGVLKGLYTQNALGNNQFPKTITEANNVLSIYIPDNYSKNKKKDDSKRDRDDKDHKNKEEIDDEIKLSFAQMEGRCYCCGRAGHKSPRCKDRNKPREEWAINQAQAQQHTQVEQNNTNNNGNQNNTSALAKTPGTQSVTSWVGTHVVLSHIELRRWMKILMLLDSQ</sequence>
<keyword evidence="5" id="KW-1185">Reference proteome</keyword>
<evidence type="ECO:0000256" key="2">
    <source>
        <dbReference type="SAM" id="MobiDB-lite"/>
    </source>
</evidence>
<keyword evidence="1" id="KW-0862">Zinc</keyword>
<feature type="compositionally biased region" description="Low complexity" evidence="2">
    <location>
        <begin position="387"/>
        <end position="408"/>
    </location>
</feature>
<gene>
    <name evidence="4" type="ORF">IV203_023280</name>
</gene>
<dbReference type="PROSITE" id="PS50158">
    <property type="entry name" value="ZF_CCHC"/>
    <property type="match status" value="1"/>
</dbReference>
<dbReference type="EMBL" id="JAGRRH010000026">
    <property type="protein sequence ID" value="KAG7341329.1"/>
    <property type="molecule type" value="Genomic_DNA"/>
</dbReference>
<evidence type="ECO:0000259" key="3">
    <source>
        <dbReference type="PROSITE" id="PS50158"/>
    </source>
</evidence>
<name>A0A9K3KCP8_9STRA</name>
<feature type="compositionally biased region" description="Basic residues" evidence="2">
    <location>
        <begin position="10"/>
        <end position="26"/>
    </location>
</feature>
<feature type="region of interest" description="Disordered" evidence="2">
    <location>
        <begin position="319"/>
        <end position="341"/>
    </location>
</feature>
<comment type="caution">
    <text evidence="4">The sequence shown here is derived from an EMBL/GenBank/DDBJ whole genome shotgun (WGS) entry which is preliminary data.</text>
</comment>
<reference evidence="4" key="2">
    <citation type="submission" date="2021-04" db="EMBL/GenBank/DDBJ databases">
        <authorList>
            <person name="Podell S."/>
        </authorList>
    </citation>
    <scope>NUCLEOTIDE SEQUENCE</scope>
    <source>
        <strain evidence="4">Hildebrandi</strain>
    </source>
</reference>
<evidence type="ECO:0000313" key="5">
    <source>
        <dbReference type="Proteomes" id="UP000693970"/>
    </source>
</evidence>
<proteinExistence type="predicted"/>
<dbReference type="GO" id="GO:0003676">
    <property type="term" value="F:nucleic acid binding"/>
    <property type="evidence" value="ECO:0007669"/>
    <property type="project" value="InterPro"/>
</dbReference>
<accession>A0A9K3KCP8</accession>
<feature type="region of interest" description="Disordered" evidence="2">
    <location>
        <begin position="1"/>
        <end position="35"/>
    </location>
</feature>
<evidence type="ECO:0000313" key="4">
    <source>
        <dbReference type="EMBL" id="KAG7341329.1"/>
    </source>
</evidence>
<feature type="compositionally biased region" description="Basic and acidic residues" evidence="2">
    <location>
        <begin position="324"/>
        <end position="341"/>
    </location>
</feature>
<dbReference type="Proteomes" id="UP000693970">
    <property type="component" value="Unassembled WGS sequence"/>
</dbReference>
<keyword evidence="1" id="KW-0863">Zinc-finger</keyword>
<organism evidence="4 5">
    <name type="scientific">Nitzschia inconspicua</name>
    <dbReference type="NCBI Taxonomy" id="303405"/>
    <lineage>
        <taxon>Eukaryota</taxon>
        <taxon>Sar</taxon>
        <taxon>Stramenopiles</taxon>
        <taxon>Ochrophyta</taxon>
        <taxon>Bacillariophyta</taxon>
        <taxon>Bacillariophyceae</taxon>
        <taxon>Bacillariophycidae</taxon>
        <taxon>Bacillariales</taxon>
        <taxon>Bacillariaceae</taxon>
        <taxon>Nitzschia</taxon>
    </lineage>
</organism>
<evidence type="ECO:0000256" key="1">
    <source>
        <dbReference type="PROSITE-ProRule" id="PRU00047"/>
    </source>
</evidence>
<dbReference type="GO" id="GO:0008270">
    <property type="term" value="F:zinc ion binding"/>
    <property type="evidence" value="ECO:0007669"/>
    <property type="project" value="UniProtKB-KW"/>
</dbReference>
<dbReference type="InterPro" id="IPR001878">
    <property type="entry name" value="Znf_CCHC"/>
</dbReference>
<reference evidence="4" key="1">
    <citation type="journal article" date="2021" name="Sci. Rep.">
        <title>Diploid genomic architecture of Nitzschia inconspicua, an elite biomass production diatom.</title>
        <authorList>
            <person name="Oliver A."/>
            <person name="Podell S."/>
            <person name="Pinowska A."/>
            <person name="Traller J.C."/>
            <person name="Smith S.R."/>
            <person name="McClure R."/>
            <person name="Beliaev A."/>
            <person name="Bohutskyi P."/>
            <person name="Hill E.A."/>
            <person name="Rabines A."/>
            <person name="Zheng H."/>
            <person name="Allen L.Z."/>
            <person name="Kuo A."/>
            <person name="Grigoriev I.V."/>
            <person name="Allen A.E."/>
            <person name="Hazlebeck D."/>
            <person name="Allen E.E."/>
        </authorList>
    </citation>
    <scope>NUCLEOTIDE SEQUENCE</scope>
    <source>
        <strain evidence="4">Hildebrandi</strain>
    </source>
</reference>